<dbReference type="PANTHER" id="PTHR30548:SF1">
    <property type="entry name" value="DEHYDRATASE SUBUNIT MJ0007-RELATED"/>
    <property type="match status" value="1"/>
</dbReference>
<evidence type="ECO:0000313" key="2">
    <source>
        <dbReference type="EMBL" id="GAI94067.1"/>
    </source>
</evidence>
<dbReference type="AlphaFoldDB" id="X1SLY9"/>
<dbReference type="EMBL" id="BARW01021968">
    <property type="protein sequence ID" value="GAI94067.1"/>
    <property type="molecule type" value="Genomic_DNA"/>
</dbReference>
<reference evidence="2" key="1">
    <citation type="journal article" date="2014" name="Front. Microbiol.">
        <title>High frequency of phylogenetically diverse reductive dehalogenase-homologous genes in deep subseafloor sedimentary metagenomes.</title>
        <authorList>
            <person name="Kawai M."/>
            <person name="Futagami T."/>
            <person name="Toyoda A."/>
            <person name="Takaki Y."/>
            <person name="Nishi S."/>
            <person name="Hori S."/>
            <person name="Arai W."/>
            <person name="Tsubouchi T."/>
            <person name="Morono Y."/>
            <person name="Uchiyama I."/>
            <person name="Ito T."/>
            <person name="Fujiyama A."/>
            <person name="Inagaki F."/>
            <person name="Takami H."/>
        </authorList>
    </citation>
    <scope>NUCLEOTIDE SEQUENCE</scope>
    <source>
        <strain evidence="2">Expedition CK06-06</strain>
    </source>
</reference>
<evidence type="ECO:0000256" key="1">
    <source>
        <dbReference type="ARBA" id="ARBA00005806"/>
    </source>
</evidence>
<dbReference type="Pfam" id="PF06050">
    <property type="entry name" value="HGD-D"/>
    <property type="match status" value="1"/>
</dbReference>
<sequence length="215" mass="24596">VPFTVNAPAVEWMTGELDKFKRSLEEHFQVTITGEALRRSISTYNEKRRLLKSLYELRKTEAPPITGAEVLGVLIASTSMPVEEFNQLLKQMLDELVGRDGFSDYRARLLLAGGELEDPAYVELIEELGGLVVTDLLCFGVRAFWDLVDEDSEPIAALARRYLERISCPRMVNYPQRDKFIKDLVKEFKVDGIILQRLKYCDAWGCESAMIQWEV</sequence>
<comment type="caution">
    <text evidence="2">The sequence shown here is derived from an EMBL/GenBank/DDBJ whole genome shotgun (WGS) entry which is preliminary data.</text>
</comment>
<dbReference type="Gene3D" id="1.20.1270.370">
    <property type="match status" value="1"/>
</dbReference>
<name>X1SLY9_9ZZZZ</name>
<gene>
    <name evidence="2" type="ORF">S12H4_36796</name>
</gene>
<accession>X1SLY9</accession>
<feature type="non-terminal residue" evidence="2">
    <location>
        <position position="1"/>
    </location>
</feature>
<comment type="similarity">
    <text evidence="1">Belongs to the FldB/FldC dehydratase alpha/beta subunit family.</text>
</comment>
<dbReference type="InterPro" id="IPR010327">
    <property type="entry name" value="FldB/FldC_alpha/beta"/>
</dbReference>
<dbReference type="Gene3D" id="3.40.50.11900">
    <property type="match status" value="1"/>
</dbReference>
<proteinExistence type="inferred from homology"/>
<organism evidence="2">
    <name type="scientific">marine sediment metagenome</name>
    <dbReference type="NCBI Taxonomy" id="412755"/>
    <lineage>
        <taxon>unclassified sequences</taxon>
        <taxon>metagenomes</taxon>
        <taxon>ecological metagenomes</taxon>
    </lineage>
</organism>
<dbReference type="PANTHER" id="PTHR30548">
    <property type="entry name" value="2-HYDROXYGLUTARYL-COA DEHYDRATASE, D-COMPONENT-RELATED"/>
    <property type="match status" value="1"/>
</dbReference>
<protein>
    <submittedName>
        <fullName evidence="2">Uncharacterized protein</fullName>
    </submittedName>
</protein>